<protein>
    <recommendedName>
        <fullName evidence="5">Secreted protein</fullName>
    </recommendedName>
</protein>
<keyword evidence="4" id="KW-1185">Reference proteome</keyword>
<accession>A0AAN7MVS7</accession>
<feature type="compositionally biased region" description="Basic and acidic residues" evidence="1">
    <location>
        <begin position="69"/>
        <end position="83"/>
    </location>
</feature>
<dbReference type="Proteomes" id="UP001346149">
    <property type="component" value="Unassembled WGS sequence"/>
</dbReference>
<dbReference type="EMBL" id="JAXQNO010000001">
    <property type="protein sequence ID" value="KAK4804937.1"/>
    <property type="molecule type" value="Genomic_DNA"/>
</dbReference>
<sequence length="89" mass="10279">MRTPLLTLLLMCFFLVCSDLVIGTFRGNRMIPEPRSSHQQFIIGVQDDPICRKWLHEVHSGANPVSNSETRKMQSRAKLEKSQRYRYGG</sequence>
<feature type="signal peptide" evidence="2">
    <location>
        <begin position="1"/>
        <end position="18"/>
    </location>
</feature>
<proteinExistence type="predicted"/>
<organism evidence="3 4">
    <name type="scientific">Trapa natans</name>
    <name type="common">Water chestnut</name>
    <dbReference type="NCBI Taxonomy" id="22666"/>
    <lineage>
        <taxon>Eukaryota</taxon>
        <taxon>Viridiplantae</taxon>
        <taxon>Streptophyta</taxon>
        <taxon>Embryophyta</taxon>
        <taxon>Tracheophyta</taxon>
        <taxon>Spermatophyta</taxon>
        <taxon>Magnoliopsida</taxon>
        <taxon>eudicotyledons</taxon>
        <taxon>Gunneridae</taxon>
        <taxon>Pentapetalae</taxon>
        <taxon>rosids</taxon>
        <taxon>malvids</taxon>
        <taxon>Myrtales</taxon>
        <taxon>Lythraceae</taxon>
        <taxon>Trapa</taxon>
    </lineage>
</organism>
<name>A0AAN7MVS7_TRANT</name>
<feature type="chain" id="PRO_5043010614" description="Secreted protein" evidence="2">
    <location>
        <begin position="19"/>
        <end position="89"/>
    </location>
</feature>
<evidence type="ECO:0000256" key="1">
    <source>
        <dbReference type="SAM" id="MobiDB-lite"/>
    </source>
</evidence>
<evidence type="ECO:0008006" key="5">
    <source>
        <dbReference type="Google" id="ProtNLM"/>
    </source>
</evidence>
<evidence type="ECO:0000256" key="2">
    <source>
        <dbReference type="SAM" id="SignalP"/>
    </source>
</evidence>
<reference evidence="3 4" key="1">
    <citation type="journal article" date="2023" name="Hortic Res">
        <title>Pangenome of water caltrop reveals structural variations and asymmetric subgenome divergence after allopolyploidization.</title>
        <authorList>
            <person name="Zhang X."/>
            <person name="Chen Y."/>
            <person name="Wang L."/>
            <person name="Yuan Y."/>
            <person name="Fang M."/>
            <person name="Shi L."/>
            <person name="Lu R."/>
            <person name="Comes H.P."/>
            <person name="Ma Y."/>
            <person name="Chen Y."/>
            <person name="Huang G."/>
            <person name="Zhou Y."/>
            <person name="Zheng Z."/>
            <person name="Qiu Y."/>
        </authorList>
    </citation>
    <scope>NUCLEOTIDE SEQUENCE [LARGE SCALE GENOMIC DNA]</scope>
    <source>
        <strain evidence="3">F231</strain>
    </source>
</reference>
<gene>
    <name evidence="3" type="ORF">SAY86_004754</name>
</gene>
<feature type="region of interest" description="Disordered" evidence="1">
    <location>
        <begin position="61"/>
        <end position="89"/>
    </location>
</feature>
<dbReference type="AlphaFoldDB" id="A0AAN7MVS7"/>
<keyword evidence="2" id="KW-0732">Signal</keyword>
<evidence type="ECO:0000313" key="4">
    <source>
        <dbReference type="Proteomes" id="UP001346149"/>
    </source>
</evidence>
<comment type="caution">
    <text evidence="3">The sequence shown here is derived from an EMBL/GenBank/DDBJ whole genome shotgun (WGS) entry which is preliminary data.</text>
</comment>
<evidence type="ECO:0000313" key="3">
    <source>
        <dbReference type="EMBL" id="KAK4804937.1"/>
    </source>
</evidence>